<feature type="transmembrane region" description="Helical" evidence="1">
    <location>
        <begin position="50"/>
        <end position="70"/>
    </location>
</feature>
<name>A0A450T2T6_9GAMM</name>
<keyword evidence="1" id="KW-0812">Transmembrane</keyword>
<reference evidence="2" key="1">
    <citation type="submission" date="2019-02" db="EMBL/GenBank/DDBJ databases">
        <authorList>
            <person name="Gruber-Vodicka R. H."/>
            <person name="Seah K. B. B."/>
        </authorList>
    </citation>
    <scope>NUCLEOTIDE SEQUENCE</scope>
    <source>
        <strain evidence="2">BECK_DK47</strain>
    </source>
</reference>
<sequence length="195" mass="22260">MTNPHDRKISIKASLSNYFRCIREPRLSRWASEWIQGFMDEVTRSRVNQVSLVLGAIGISGVVAASFFHLVDHPGVLLFAALGGISIFIAITAYYCAKKRRMEQPRMEHPADKNYSEKHLIELLWLLQKQEQAMLASEIATQLEITKEETDQLLISALSDEWIEQIGGTFFRMPEGMKASARRRIKNQQQEAHDA</sequence>
<proteinExistence type="predicted"/>
<keyword evidence="1" id="KW-0472">Membrane</keyword>
<keyword evidence="1" id="KW-1133">Transmembrane helix</keyword>
<evidence type="ECO:0000313" key="2">
    <source>
        <dbReference type="EMBL" id="VFJ60856.1"/>
    </source>
</evidence>
<organism evidence="2">
    <name type="scientific">Candidatus Kentrum sp. DK</name>
    <dbReference type="NCBI Taxonomy" id="2126562"/>
    <lineage>
        <taxon>Bacteria</taxon>
        <taxon>Pseudomonadati</taxon>
        <taxon>Pseudomonadota</taxon>
        <taxon>Gammaproteobacteria</taxon>
        <taxon>Candidatus Kentrum</taxon>
    </lineage>
</organism>
<dbReference type="EMBL" id="CAADEX010000096">
    <property type="protein sequence ID" value="VFJ60856.1"/>
    <property type="molecule type" value="Genomic_DNA"/>
</dbReference>
<evidence type="ECO:0000256" key="1">
    <source>
        <dbReference type="SAM" id="Phobius"/>
    </source>
</evidence>
<protein>
    <submittedName>
        <fullName evidence="2">Uncharacterized protein</fullName>
    </submittedName>
</protein>
<dbReference type="AlphaFoldDB" id="A0A450T2T6"/>
<accession>A0A450T2T6</accession>
<feature type="transmembrane region" description="Helical" evidence="1">
    <location>
        <begin position="76"/>
        <end position="97"/>
    </location>
</feature>
<gene>
    <name evidence="2" type="ORF">BECKDK2373B_GA0170837_10965</name>
</gene>